<protein>
    <submittedName>
        <fullName evidence="1">Uncharacterized protein</fullName>
    </submittedName>
</protein>
<sequence length="53" mass="6513">MYIPKNWYGKRQAWKDVDRSRHEKNARICNLLILSGFKLKKWWSTRNLYSQAI</sequence>
<comment type="caution">
    <text evidence="1">The sequence shown here is derived from an EMBL/GenBank/DDBJ whole genome shotgun (WGS) entry which is preliminary data.</text>
</comment>
<dbReference type="Proteomes" id="UP000245959">
    <property type="component" value="Unassembled WGS sequence"/>
</dbReference>
<proteinExistence type="predicted"/>
<organism evidence="1 2">
    <name type="scientific">Victivallis vadensis</name>
    <dbReference type="NCBI Taxonomy" id="172901"/>
    <lineage>
        <taxon>Bacteria</taxon>
        <taxon>Pseudomonadati</taxon>
        <taxon>Lentisphaerota</taxon>
        <taxon>Lentisphaeria</taxon>
        <taxon>Victivallales</taxon>
        <taxon>Victivallaceae</taxon>
        <taxon>Victivallis</taxon>
    </lineage>
</organism>
<keyword evidence="2" id="KW-1185">Reference proteome</keyword>
<dbReference type="EMBL" id="QEKH01000034">
    <property type="protein sequence ID" value="PVY36598.1"/>
    <property type="molecule type" value="Genomic_DNA"/>
</dbReference>
<evidence type="ECO:0000313" key="2">
    <source>
        <dbReference type="Proteomes" id="UP000245959"/>
    </source>
</evidence>
<name>A0A2U1AJK4_9BACT</name>
<dbReference type="AlphaFoldDB" id="A0A2U1AJK4"/>
<reference evidence="1 2" key="1">
    <citation type="submission" date="2018-04" db="EMBL/GenBank/DDBJ databases">
        <title>Genomic Encyclopedia of Type Strains, Phase IV (KMG-IV): sequencing the most valuable type-strain genomes for metagenomic binning, comparative biology and taxonomic classification.</title>
        <authorList>
            <person name="Goeker M."/>
        </authorList>
    </citation>
    <scope>NUCLEOTIDE SEQUENCE [LARGE SCALE GENOMIC DNA]</scope>
    <source>
        <strain evidence="1 2">DSM 14823</strain>
    </source>
</reference>
<evidence type="ECO:0000313" key="1">
    <source>
        <dbReference type="EMBL" id="PVY36598.1"/>
    </source>
</evidence>
<accession>A0A2U1AJK4</accession>
<gene>
    <name evidence="1" type="ORF">C8D82_1344</name>
</gene>